<reference evidence="2" key="1">
    <citation type="submission" date="2022-02" db="EMBL/GenBank/DDBJ databases">
        <authorList>
            <person name="King R."/>
        </authorList>
    </citation>
    <scope>NUCLEOTIDE SEQUENCE</scope>
</reference>
<dbReference type="Proteomes" id="UP001154329">
    <property type="component" value="Chromosome 1"/>
</dbReference>
<evidence type="ECO:0000313" key="3">
    <source>
        <dbReference type="Proteomes" id="UP001154329"/>
    </source>
</evidence>
<name>A0A9P0IR27_APHGO</name>
<gene>
    <name evidence="2" type="ORF">APHIGO_LOCUS2799</name>
</gene>
<evidence type="ECO:0000256" key="1">
    <source>
        <dbReference type="SAM" id="Coils"/>
    </source>
</evidence>
<reference evidence="2" key="2">
    <citation type="submission" date="2022-10" db="EMBL/GenBank/DDBJ databases">
        <authorList>
            <consortium name="ENA_rothamsted_submissions"/>
            <consortium name="culmorum"/>
            <person name="King R."/>
        </authorList>
    </citation>
    <scope>NUCLEOTIDE SEQUENCE</scope>
</reference>
<keyword evidence="3" id="KW-1185">Reference proteome</keyword>
<sequence>MSNVFVTFNIRCEKSLIELKLKEPTEISGFIETLKNELKLEETDELVILCPTFEGNMMELQSDDDIAFLKKTKLSYNAITKEVYCNVELVVIIIHKLQDDTNSQIMNLSKKLDNLASKVDKVLDEFNSKIDENSNSIFSTLKVF</sequence>
<keyword evidence="1" id="KW-0175">Coiled coil</keyword>
<dbReference type="EMBL" id="OU899034">
    <property type="protein sequence ID" value="CAH1714497.1"/>
    <property type="molecule type" value="Genomic_DNA"/>
</dbReference>
<proteinExistence type="predicted"/>
<accession>A0A9P0IR27</accession>
<organism evidence="2 3">
    <name type="scientific">Aphis gossypii</name>
    <name type="common">Cotton aphid</name>
    <dbReference type="NCBI Taxonomy" id="80765"/>
    <lineage>
        <taxon>Eukaryota</taxon>
        <taxon>Metazoa</taxon>
        <taxon>Ecdysozoa</taxon>
        <taxon>Arthropoda</taxon>
        <taxon>Hexapoda</taxon>
        <taxon>Insecta</taxon>
        <taxon>Pterygota</taxon>
        <taxon>Neoptera</taxon>
        <taxon>Paraneoptera</taxon>
        <taxon>Hemiptera</taxon>
        <taxon>Sternorrhyncha</taxon>
        <taxon>Aphidomorpha</taxon>
        <taxon>Aphidoidea</taxon>
        <taxon>Aphididae</taxon>
        <taxon>Aphidini</taxon>
        <taxon>Aphis</taxon>
        <taxon>Aphis</taxon>
    </lineage>
</organism>
<protein>
    <submittedName>
        <fullName evidence="2">Uncharacterized protein</fullName>
    </submittedName>
</protein>
<feature type="coiled-coil region" evidence="1">
    <location>
        <begin position="98"/>
        <end position="125"/>
    </location>
</feature>
<dbReference type="AlphaFoldDB" id="A0A9P0IR27"/>
<evidence type="ECO:0000313" key="2">
    <source>
        <dbReference type="EMBL" id="CAH1714497.1"/>
    </source>
</evidence>